<feature type="transmembrane region" description="Helical" evidence="1">
    <location>
        <begin position="28"/>
        <end position="47"/>
    </location>
</feature>
<protein>
    <submittedName>
        <fullName evidence="2">Uncharacterized protein</fullName>
    </submittedName>
</protein>
<reference evidence="2 3" key="1">
    <citation type="submission" date="2021-06" db="EMBL/GenBank/DDBJ databases">
        <title>Staphylococcus lentus K169 genome sequencing.</title>
        <authorList>
            <person name="Sundareshan S."/>
            <person name="Akhila D.S."/>
            <person name="Prachi D."/>
            <person name="Sivakumar R."/>
            <person name="Rajendhran J."/>
            <person name="Isloor S."/>
            <person name="Hegde N.R."/>
        </authorList>
    </citation>
    <scope>NUCLEOTIDE SEQUENCE [LARGE SCALE GENOMIC DNA]</scope>
    <source>
        <strain evidence="2 3">K169</strain>
    </source>
</reference>
<dbReference type="Proteomes" id="UP000770161">
    <property type="component" value="Unassembled WGS sequence"/>
</dbReference>
<keyword evidence="1" id="KW-1133">Transmembrane helix</keyword>
<evidence type="ECO:0000313" key="2">
    <source>
        <dbReference type="EMBL" id="MBU6114668.1"/>
    </source>
</evidence>
<keyword evidence="1" id="KW-0472">Membrane</keyword>
<gene>
    <name evidence="2" type="ORF">KQ656_11890</name>
</gene>
<comment type="caution">
    <text evidence="2">The sequence shown here is derived from an EMBL/GenBank/DDBJ whole genome shotgun (WGS) entry which is preliminary data.</text>
</comment>
<sequence length="51" mass="5594">MKRVQILMVLIGCILLLTGLVVHQSLGVIFLIIGVTMILFGIIKETAKNKT</sequence>
<dbReference type="RefSeq" id="WP_216683889.1">
    <property type="nucleotide sequence ID" value="NZ_JAHLZN010000031.1"/>
</dbReference>
<proteinExistence type="predicted"/>
<keyword evidence="1" id="KW-0812">Transmembrane</keyword>
<dbReference type="EMBL" id="JAHLZN010000031">
    <property type="protein sequence ID" value="MBU6114668.1"/>
    <property type="molecule type" value="Genomic_DNA"/>
</dbReference>
<organism evidence="2 3">
    <name type="scientific">Mammaliicoccus lentus</name>
    <name type="common">Staphylococcus lentus</name>
    <dbReference type="NCBI Taxonomy" id="42858"/>
    <lineage>
        <taxon>Bacteria</taxon>
        <taxon>Bacillati</taxon>
        <taxon>Bacillota</taxon>
        <taxon>Bacilli</taxon>
        <taxon>Bacillales</taxon>
        <taxon>Staphylococcaceae</taxon>
        <taxon>Mammaliicoccus</taxon>
    </lineage>
</organism>
<name>A0ABS6H0T7_MAMLE</name>
<feature type="transmembrane region" description="Helical" evidence="1">
    <location>
        <begin position="5"/>
        <end position="22"/>
    </location>
</feature>
<keyword evidence="3" id="KW-1185">Reference proteome</keyword>
<evidence type="ECO:0000256" key="1">
    <source>
        <dbReference type="SAM" id="Phobius"/>
    </source>
</evidence>
<evidence type="ECO:0000313" key="3">
    <source>
        <dbReference type="Proteomes" id="UP000770161"/>
    </source>
</evidence>
<accession>A0ABS6H0T7</accession>